<evidence type="ECO:0000313" key="4">
    <source>
        <dbReference type="EMBL" id="OWR02655.1"/>
    </source>
</evidence>
<keyword evidence="2" id="KW-1133">Transmembrane helix</keyword>
<gene>
    <name evidence="4" type="ORF">CDO81_17650</name>
</gene>
<name>A0A254N3F6_9BURK</name>
<evidence type="ECO:0000313" key="5">
    <source>
        <dbReference type="Proteomes" id="UP000197446"/>
    </source>
</evidence>
<evidence type="ECO:0000256" key="1">
    <source>
        <dbReference type="SAM" id="MobiDB-lite"/>
    </source>
</evidence>
<keyword evidence="5" id="KW-1185">Reference proteome</keyword>
<dbReference type="RefSeq" id="WP_088484545.1">
    <property type="nucleotide sequence ID" value="NZ_NISI01000007.1"/>
</dbReference>
<sequence>MSYILDALRRAEADRERERGAVPGLHSPALPADAALPARTARAWLPWAGAGTLLLAGLAGGWWWADSSRETPPAPAPLPPAAAAAPAPTPPAPAPAPVPTAPSAPAVVAATMAGPPASATSPYLPPAPPPVTVATPAPSVTRPPAAAPQARLPLVSELPEATRRALPRLAFGGSVYSDDPASRLVIVNGEVQREGAPLGNDLVLEQIRPRELVLRFQGLRYRQPL</sequence>
<evidence type="ECO:0000256" key="2">
    <source>
        <dbReference type="SAM" id="Phobius"/>
    </source>
</evidence>
<dbReference type="EMBL" id="NISI01000007">
    <property type="protein sequence ID" value="OWR02655.1"/>
    <property type="molecule type" value="Genomic_DNA"/>
</dbReference>
<organism evidence="4 5">
    <name type="scientific">Roseateles puraquae</name>
    <dbReference type="NCBI Taxonomy" id="431059"/>
    <lineage>
        <taxon>Bacteria</taxon>
        <taxon>Pseudomonadati</taxon>
        <taxon>Pseudomonadota</taxon>
        <taxon>Betaproteobacteria</taxon>
        <taxon>Burkholderiales</taxon>
        <taxon>Sphaerotilaceae</taxon>
        <taxon>Roseateles</taxon>
    </lineage>
</organism>
<comment type="caution">
    <text evidence="4">The sequence shown here is derived from an EMBL/GenBank/DDBJ whole genome shotgun (WGS) entry which is preliminary data.</text>
</comment>
<evidence type="ECO:0000259" key="3">
    <source>
        <dbReference type="Pfam" id="PF16537"/>
    </source>
</evidence>
<reference evidence="4 5" key="1">
    <citation type="journal article" date="2007" name="Int. J. Syst. Evol. Microbiol.">
        <title>Description of Pelomonas aquatica sp. nov. and Pelomonas puraquae sp. nov., isolated from industrial and haemodialysis water.</title>
        <authorList>
            <person name="Gomila M."/>
            <person name="Bowien B."/>
            <person name="Falsen E."/>
            <person name="Moore E.R."/>
            <person name="Lalucat J."/>
        </authorList>
    </citation>
    <scope>NUCLEOTIDE SEQUENCE [LARGE SCALE GENOMIC DNA]</scope>
    <source>
        <strain evidence="4 5">CCUG 52769</strain>
    </source>
</reference>
<accession>A0A254N3F6</accession>
<dbReference type="GO" id="GO:0015627">
    <property type="term" value="C:type II protein secretion system complex"/>
    <property type="evidence" value="ECO:0007669"/>
    <property type="project" value="InterPro"/>
</dbReference>
<dbReference type="Proteomes" id="UP000197446">
    <property type="component" value="Unassembled WGS sequence"/>
</dbReference>
<feature type="region of interest" description="Disordered" evidence="1">
    <location>
        <begin position="69"/>
        <end position="100"/>
    </location>
</feature>
<dbReference type="OrthoDB" id="5432325at2"/>
<protein>
    <recommendedName>
        <fullName evidence="3">Type II secretion system protein GspB C-terminal domain-containing protein</fullName>
    </recommendedName>
</protein>
<feature type="transmembrane region" description="Helical" evidence="2">
    <location>
        <begin position="44"/>
        <end position="65"/>
    </location>
</feature>
<feature type="domain" description="Type II secretion system protein GspB C-terminal" evidence="3">
    <location>
        <begin position="166"/>
        <end position="224"/>
    </location>
</feature>
<keyword evidence="2" id="KW-0812">Transmembrane</keyword>
<dbReference type="Pfam" id="PF16537">
    <property type="entry name" value="T2SSB"/>
    <property type="match status" value="1"/>
</dbReference>
<dbReference type="InterPro" id="IPR032389">
    <property type="entry name" value="GspB_C"/>
</dbReference>
<feature type="compositionally biased region" description="Pro residues" evidence="1">
    <location>
        <begin position="87"/>
        <end position="100"/>
    </location>
</feature>
<keyword evidence="2" id="KW-0472">Membrane</keyword>
<dbReference type="AlphaFoldDB" id="A0A254N3F6"/>
<proteinExistence type="predicted"/>